<name>A0A2A9MQD3_BESBE</name>
<dbReference type="OrthoDB" id="344165at2759"/>
<keyword evidence="1" id="KW-0472">Membrane</keyword>
<dbReference type="VEuPathDB" id="ToxoDB:BESB_007850"/>
<organism evidence="3 4">
    <name type="scientific">Besnoitia besnoiti</name>
    <name type="common">Apicomplexan protozoan</name>
    <dbReference type="NCBI Taxonomy" id="94643"/>
    <lineage>
        <taxon>Eukaryota</taxon>
        <taxon>Sar</taxon>
        <taxon>Alveolata</taxon>
        <taxon>Apicomplexa</taxon>
        <taxon>Conoidasida</taxon>
        <taxon>Coccidia</taxon>
        <taxon>Eucoccidiorida</taxon>
        <taxon>Eimeriorina</taxon>
        <taxon>Sarcocystidae</taxon>
        <taxon>Besnoitia</taxon>
    </lineage>
</organism>
<dbReference type="EMBL" id="NWUJ01000001">
    <property type="protein sequence ID" value="PFH38443.1"/>
    <property type="molecule type" value="Genomic_DNA"/>
</dbReference>
<keyword evidence="1" id="KW-1015">Disulfide bond</keyword>
<dbReference type="AlphaFoldDB" id="A0A2A9MQD3"/>
<comment type="similarity">
    <text evidence="1">Belongs to the small Tim family.</text>
</comment>
<dbReference type="Pfam" id="PF02953">
    <property type="entry name" value="zf-Tim10_DDP"/>
    <property type="match status" value="1"/>
</dbReference>
<comment type="domain">
    <text evidence="1">The twin CX3C motif contains 4 conserved Cys residues that form 2 disulfide bonds in the mitochondrial intermembrane space.</text>
</comment>
<dbReference type="InterPro" id="IPR035427">
    <property type="entry name" value="Tim10-like_dom_sf"/>
</dbReference>
<dbReference type="GeneID" id="40305847"/>
<comment type="subcellular location">
    <subcellularLocation>
        <location evidence="1">Mitochondrion inner membrane</location>
        <topology evidence="1">Peripheral membrane protein</topology>
        <orientation evidence="1">Intermembrane side</orientation>
    </subcellularLocation>
</comment>
<keyword evidence="1" id="KW-0143">Chaperone</keyword>
<proteinExistence type="inferred from homology"/>
<evidence type="ECO:0000313" key="3">
    <source>
        <dbReference type="EMBL" id="PFH38443.1"/>
    </source>
</evidence>
<comment type="caution">
    <text evidence="3">The sequence shown here is derived from an EMBL/GenBank/DDBJ whole genome shotgun (WGS) entry which is preliminary data.</text>
</comment>
<dbReference type="KEGG" id="bbes:BESB_007850"/>
<protein>
    <recommendedName>
        <fullName evidence="1">Mitochondrial import inner membrane translocase subunit</fullName>
    </recommendedName>
</protein>
<dbReference type="InterPro" id="IPR004217">
    <property type="entry name" value="Tim10-like"/>
</dbReference>
<dbReference type="RefSeq" id="XP_029222452.1">
    <property type="nucleotide sequence ID" value="XM_029359539.1"/>
</dbReference>
<keyword evidence="4" id="KW-1185">Reference proteome</keyword>
<evidence type="ECO:0000259" key="2">
    <source>
        <dbReference type="Pfam" id="PF02953"/>
    </source>
</evidence>
<comment type="function">
    <text evidence="1">Mitochondrial intermembrane chaperone that participates in the import and insertion of some multi-pass transmembrane proteins into the mitochondrial inner membrane. Also required for the transfer of beta-barrel precursors from the TOM complex to the sorting and assembly machinery (SAM complex) of the outer membrane. Acts as a chaperone-like protein that protects the hydrophobic precursors from aggregation and guide them through the mitochondrial intermembrane space.</text>
</comment>
<evidence type="ECO:0000256" key="1">
    <source>
        <dbReference type="RuleBase" id="RU367043"/>
    </source>
</evidence>
<dbReference type="Proteomes" id="UP000224006">
    <property type="component" value="Chromosome I"/>
</dbReference>
<sequence length="85" mass="9839">MDQLGRKKLLETAAVADRLREFKTAGMCFSRCIEAVKSRLSNSEKECIWNCAQRWEEAHHFINMRAGDLVQNTDRSDRRPGADRL</sequence>
<keyword evidence="1" id="KW-0813">Transport</keyword>
<keyword evidence="1" id="KW-0999">Mitochondrion inner membrane</keyword>
<keyword evidence="1" id="KW-0496">Mitochondrion</keyword>
<gene>
    <name evidence="3" type="ORF">BESB_007850</name>
</gene>
<dbReference type="GO" id="GO:0005743">
    <property type="term" value="C:mitochondrial inner membrane"/>
    <property type="evidence" value="ECO:0007669"/>
    <property type="project" value="UniProtKB-SubCell"/>
</dbReference>
<dbReference type="Gene3D" id="1.10.287.810">
    <property type="entry name" value="Mitochondrial import inner membrane translocase subunit tim13 like domains"/>
    <property type="match status" value="1"/>
</dbReference>
<accession>A0A2A9MQD3</accession>
<keyword evidence="1" id="KW-0811">Translocation</keyword>
<comment type="subunit">
    <text evidence="1">Heterohexamer.</text>
</comment>
<reference evidence="3 4" key="1">
    <citation type="submission" date="2017-09" db="EMBL/GenBank/DDBJ databases">
        <title>Genome sequencing of Besnoitia besnoiti strain Bb-Ger1.</title>
        <authorList>
            <person name="Schares G."/>
            <person name="Venepally P."/>
            <person name="Lorenzi H.A."/>
        </authorList>
    </citation>
    <scope>NUCLEOTIDE SEQUENCE [LARGE SCALE GENOMIC DNA]</scope>
    <source>
        <strain evidence="3 4">Bb-Ger1</strain>
    </source>
</reference>
<evidence type="ECO:0000313" key="4">
    <source>
        <dbReference type="Proteomes" id="UP000224006"/>
    </source>
</evidence>
<feature type="domain" description="Tim10-like" evidence="2">
    <location>
        <begin position="26"/>
        <end position="65"/>
    </location>
</feature>
<keyword evidence="1" id="KW-0653">Protein transport</keyword>
<dbReference type="GO" id="GO:0015031">
    <property type="term" value="P:protein transport"/>
    <property type="evidence" value="ECO:0007669"/>
    <property type="project" value="UniProtKB-KW"/>
</dbReference>
<dbReference type="SUPFAM" id="SSF144122">
    <property type="entry name" value="Tim10-like"/>
    <property type="match status" value="1"/>
</dbReference>